<keyword evidence="4" id="KW-0391">Immunity</keyword>
<proteinExistence type="predicted"/>
<keyword evidence="2" id="KW-0963">Cytoplasm</keyword>
<dbReference type="GO" id="GO:0045087">
    <property type="term" value="P:innate immune response"/>
    <property type="evidence" value="ECO:0007669"/>
    <property type="project" value="UniProtKB-KW"/>
</dbReference>
<sequence length="386" mass="43604">NHDPADIPVMPNISGNTYRLELGCAGRFCCLETGIKFQVTRPVTIEYELDSWSKYIDTLQLQKSGVLGPLFNIKTPVEPNIVSAVYLPHYLCLKELSGDLSWIKCAHFKDGNLSVETPTQVLPFHVILENPSFSSLGVFFWNLIPKAAAKYIPIHGKVHLYFKKAGRQCVEYKIHLYLLPAFAPVDKDFLQEKTSNGFVKIDKPPRTKTIYTKKRYIVKGPKNAHVQPTGLDVQCVSPLESYTDITMDAAVKLIDLSLVQEGGKDRIWGCRMSRGEVEELSAQVPKCAKPKGVLVRHSGSKQQFVDKYREALIKWVSLVDPILDSLVAQELLTDEAYDNIRSKTTTQEKMRELFRISRGWGMSDKGKLYDALKKHNGPLIQHLKEA</sequence>
<organism evidence="8 9">
    <name type="scientific">Aquarana catesbeiana</name>
    <name type="common">American bullfrog</name>
    <name type="synonym">Rana catesbeiana</name>
    <dbReference type="NCBI Taxonomy" id="8400"/>
    <lineage>
        <taxon>Eukaryota</taxon>
        <taxon>Metazoa</taxon>
        <taxon>Chordata</taxon>
        <taxon>Craniata</taxon>
        <taxon>Vertebrata</taxon>
        <taxon>Euteleostomi</taxon>
        <taxon>Amphibia</taxon>
        <taxon>Batrachia</taxon>
        <taxon>Anura</taxon>
        <taxon>Neobatrachia</taxon>
        <taxon>Ranoidea</taxon>
        <taxon>Ranidae</taxon>
        <taxon>Aquarana</taxon>
    </lineage>
</organism>
<dbReference type="PROSITE" id="PS50209">
    <property type="entry name" value="CARD"/>
    <property type="match status" value="1"/>
</dbReference>
<accession>A0A2G9SKQ2</accession>
<evidence type="ECO:0000256" key="4">
    <source>
        <dbReference type="ARBA" id="ARBA00022859"/>
    </source>
</evidence>
<gene>
    <name evidence="8" type="ORF">AB205_0064910</name>
</gene>
<dbReference type="GO" id="GO:0005829">
    <property type="term" value="C:cytosol"/>
    <property type="evidence" value="ECO:0007669"/>
    <property type="project" value="UniProtKB-SubCell"/>
</dbReference>
<name>A0A2G9SKQ2_AQUCT</name>
<dbReference type="GO" id="GO:0006954">
    <property type="term" value="P:inflammatory response"/>
    <property type="evidence" value="ECO:0007669"/>
    <property type="project" value="UniProtKB-KW"/>
</dbReference>
<evidence type="ECO:0000256" key="2">
    <source>
        <dbReference type="ARBA" id="ARBA00022490"/>
    </source>
</evidence>
<evidence type="ECO:0000259" key="6">
    <source>
        <dbReference type="PROSITE" id="PS50209"/>
    </source>
</evidence>
<evidence type="ECO:0000259" key="7">
    <source>
        <dbReference type="PROSITE" id="PS51830"/>
    </source>
</evidence>
<dbReference type="Proteomes" id="UP000228934">
    <property type="component" value="Unassembled WGS sequence"/>
</dbReference>
<dbReference type="Gene3D" id="1.10.533.10">
    <property type="entry name" value="Death Domain, Fas"/>
    <property type="match status" value="1"/>
</dbReference>
<keyword evidence="3" id="KW-0399">Innate immunity</keyword>
<keyword evidence="5" id="KW-0395">Inflammatory response</keyword>
<dbReference type="GO" id="GO:0042981">
    <property type="term" value="P:regulation of apoptotic process"/>
    <property type="evidence" value="ECO:0007669"/>
    <property type="project" value="InterPro"/>
</dbReference>
<evidence type="ECO:0000256" key="3">
    <source>
        <dbReference type="ARBA" id="ARBA00022588"/>
    </source>
</evidence>
<dbReference type="PANTHER" id="PTHR46985">
    <property type="entry name" value="NACHT, LRR AND PYD DOMAINS-CONTAINING PROTEIN 1"/>
    <property type="match status" value="1"/>
</dbReference>
<dbReference type="InterPro" id="IPR001315">
    <property type="entry name" value="CARD"/>
</dbReference>
<feature type="domain" description="FIIND" evidence="7">
    <location>
        <begin position="1"/>
        <end position="286"/>
    </location>
</feature>
<dbReference type="AlphaFoldDB" id="A0A2G9SKQ2"/>
<dbReference type="InterPro" id="IPR011029">
    <property type="entry name" value="DEATH-like_dom_sf"/>
</dbReference>
<evidence type="ECO:0008006" key="10">
    <source>
        <dbReference type="Google" id="ProtNLM"/>
    </source>
</evidence>
<protein>
    <recommendedName>
        <fullName evidence="10">CARD domain-containing protein</fullName>
    </recommendedName>
</protein>
<reference evidence="9" key="1">
    <citation type="journal article" date="2017" name="Nat. Commun.">
        <title>The North American bullfrog draft genome provides insight into hormonal regulation of long noncoding RNA.</title>
        <authorList>
            <person name="Hammond S.A."/>
            <person name="Warren R.L."/>
            <person name="Vandervalk B.P."/>
            <person name="Kucuk E."/>
            <person name="Khan H."/>
            <person name="Gibb E.A."/>
            <person name="Pandoh P."/>
            <person name="Kirk H."/>
            <person name="Zhao Y."/>
            <person name="Jones M."/>
            <person name="Mungall A.J."/>
            <person name="Coope R."/>
            <person name="Pleasance S."/>
            <person name="Moore R.A."/>
            <person name="Holt R.A."/>
            <person name="Round J.M."/>
            <person name="Ohora S."/>
            <person name="Walle B.V."/>
            <person name="Veldhoen N."/>
            <person name="Helbing C.C."/>
            <person name="Birol I."/>
        </authorList>
    </citation>
    <scope>NUCLEOTIDE SEQUENCE [LARGE SCALE GENOMIC DNA]</scope>
</reference>
<evidence type="ECO:0000313" key="9">
    <source>
        <dbReference type="Proteomes" id="UP000228934"/>
    </source>
</evidence>
<dbReference type="InterPro" id="IPR025307">
    <property type="entry name" value="FIIND_dom"/>
</dbReference>
<keyword evidence="9" id="KW-1185">Reference proteome</keyword>
<dbReference type="PROSITE" id="PS51830">
    <property type="entry name" value="FIIND"/>
    <property type="match status" value="1"/>
</dbReference>
<comment type="subcellular location">
    <subcellularLocation>
        <location evidence="1">Cytoplasm</location>
        <location evidence="1">Cytosol</location>
    </subcellularLocation>
</comment>
<dbReference type="InterPro" id="IPR051249">
    <property type="entry name" value="NLRP_Inflammasome"/>
</dbReference>
<dbReference type="EMBL" id="KV923820">
    <property type="protein sequence ID" value="PIO40654.1"/>
    <property type="molecule type" value="Genomic_DNA"/>
</dbReference>
<evidence type="ECO:0000256" key="5">
    <source>
        <dbReference type="ARBA" id="ARBA00023198"/>
    </source>
</evidence>
<feature type="non-terminal residue" evidence="8">
    <location>
        <position position="1"/>
    </location>
</feature>
<evidence type="ECO:0000256" key="1">
    <source>
        <dbReference type="ARBA" id="ARBA00004514"/>
    </source>
</evidence>
<dbReference type="PANTHER" id="PTHR46985:SF4">
    <property type="entry name" value="CASPASE RECRUITMENT DOMAIN-CONTAINING PROTEIN 8"/>
    <property type="match status" value="1"/>
</dbReference>
<evidence type="ECO:0000313" key="8">
    <source>
        <dbReference type="EMBL" id="PIO40654.1"/>
    </source>
</evidence>
<dbReference type="InterPro" id="IPR033516">
    <property type="entry name" value="CARD8/ASC/NALP1_CARD"/>
</dbReference>
<dbReference type="CDD" id="cd08330">
    <property type="entry name" value="CARD_ASC_NALP1"/>
    <property type="match status" value="1"/>
</dbReference>
<feature type="domain" description="CARD" evidence="6">
    <location>
        <begin position="297"/>
        <end position="386"/>
    </location>
</feature>
<dbReference type="Pfam" id="PF23679">
    <property type="entry name" value="UPA-FIIND"/>
    <property type="match status" value="1"/>
</dbReference>
<dbReference type="FunFam" id="1.10.533.10:FF:000013">
    <property type="entry name" value="Apoptosis-associated speck-like protein containing a CARD"/>
    <property type="match status" value="1"/>
</dbReference>
<dbReference type="SUPFAM" id="SSF47986">
    <property type="entry name" value="DEATH domain"/>
    <property type="match status" value="1"/>
</dbReference>
<dbReference type="Pfam" id="PF13553">
    <property type="entry name" value="FIIND"/>
    <property type="match status" value="1"/>
</dbReference>
<dbReference type="Pfam" id="PF00619">
    <property type="entry name" value="CARD"/>
    <property type="match status" value="1"/>
</dbReference>
<dbReference type="OrthoDB" id="428577at2759"/>